<dbReference type="EMBL" id="ML732277">
    <property type="protein sequence ID" value="KAB8071271.1"/>
    <property type="molecule type" value="Genomic_DNA"/>
</dbReference>
<evidence type="ECO:0000313" key="1">
    <source>
        <dbReference type="EMBL" id="KAB8071271.1"/>
    </source>
</evidence>
<accession>A0A5N5WS05</accession>
<protein>
    <recommendedName>
        <fullName evidence="3">Isochorismatase-like domain-containing protein</fullName>
    </recommendedName>
</protein>
<gene>
    <name evidence="1" type="ORF">BDV29DRAFT_20242</name>
</gene>
<evidence type="ECO:0000313" key="2">
    <source>
        <dbReference type="Proteomes" id="UP000326565"/>
    </source>
</evidence>
<dbReference type="Proteomes" id="UP000326565">
    <property type="component" value="Unassembled WGS sequence"/>
</dbReference>
<dbReference type="OrthoDB" id="245563at2759"/>
<organism evidence="1 2">
    <name type="scientific">Aspergillus leporis</name>
    <dbReference type="NCBI Taxonomy" id="41062"/>
    <lineage>
        <taxon>Eukaryota</taxon>
        <taxon>Fungi</taxon>
        <taxon>Dikarya</taxon>
        <taxon>Ascomycota</taxon>
        <taxon>Pezizomycotina</taxon>
        <taxon>Eurotiomycetes</taxon>
        <taxon>Eurotiomycetidae</taxon>
        <taxon>Eurotiales</taxon>
        <taxon>Aspergillaceae</taxon>
        <taxon>Aspergillus</taxon>
        <taxon>Aspergillus subgen. Circumdati</taxon>
    </lineage>
</organism>
<sequence>MIPHSTASTRDSTLIIVDAQNEYASGHLKVGHVAQSRKVIAELLSTSRLDIDYSHTTSLLNLCCDRRGRKTE</sequence>
<keyword evidence="2" id="KW-1185">Reference proteome</keyword>
<proteinExistence type="predicted"/>
<evidence type="ECO:0008006" key="3">
    <source>
        <dbReference type="Google" id="ProtNLM"/>
    </source>
</evidence>
<name>A0A5N5WS05_9EURO</name>
<reference evidence="1 2" key="1">
    <citation type="submission" date="2019-04" db="EMBL/GenBank/DDBJ databases">
        <title>Friends and foes A comparative genomics study of 23 Aspergillus species from section Flavi.</title>
        <authorList>
            <consortium name="DOE Joint Genome Institute"/>
            <person name="Kjaerbolling I."/>
            <person name="Vesth T."/>
            <person name="Frisvad J.C."/>
            <person name="Nybo J.L."/>
            <person name="Theobald S."/>
            <person name="Kildgaard S."/>
            <person name="Isbrandt T."/>
            <person name="Kuo A."/>
            <person name="Sato A."/>
            <person name="Lyhne E.K."/>
            <person name="Kogle M.E."/>
            <person name="Wiebenga A."/>
            <person name="Kun R.S."/>
            <person name="Lubbers R.J."/>
            <person name="Makela M.R."/>
            <person name="Barry K."/>
            <person name="Chovatia M."/>
            <person name="Clum A."/>
            <person name="Daum C."/>
            <person name="Haridas S."/>
            <person name="He G."/>
            <person name="LaButti K."/>
            <person name="Lipzen A."/>
            <person name="Mondo S."/>
            <person name="Riley R."/>
            <person name="Salamov A."/>
            <person name="Simmons B.A."/>
            <person name="Magnuson J.K."/>
            <person name="Henrissat B."/>
            <person name="Mortensen U.H."/>
            <person name="Larsen T.O."/>
            <person name="Devries R.P."/>
            <person name="Grigoriev I.V."/>
            <person name="Machida M."/>
            <person name="Baker S.E."/>
            <person name="Andersen M.R."/>
        </authorList>
    </citation>
    <scope>NUCLEOTIDE SEQUENCE [LARGE SCALE GENOMIC DNA]</scope>
    <source>
        <strain evidence="1 2">CBS 151.66</strain>
    </source>
</reference>
<dbReference type="AlphaFoldDB" id="A0A5N5WS05"/>